<dbReference type="SUPFAM" id="SSF103039">
    <property type="entry name" value="CheC-like"/>
    <property type="match status" value="1"/>
</dbReference>
<dbReference type="KEGG" id="ccz:CCALI_02562"/>
<keyword evidence="4" id="KW-1185">Reference proteome</keyword>
<dbReference type="OrthoDB" id="9788100at2"/>
<sequence>MKVQYINPFISAAFQVLEMVLGSKPAKGTLSMRPSIFTSQQCNIITGVTGKVEGQVIYGMSLITADKIASHMLGQPVRTFDQLAASAIAELGNMVTGNAATLLAEAGFPCNITPPTIVRGTNVKMTTLDIPALVVPLCTDFGEIEITVSLQES</sequence>
<organism evidence="3 4">
    <name type="scientific">Chthonomonas calidirosea (strain DSM 23976 / ICMP 18418 / T49)</name>
    <dbReference type="NCBI Taxonomy" id="1303518"/>
    <lineage>
        <taxon>Bacteria</taxon>
        <taxon>Bacillati</taxon>
        <taxon>Armatimonadota</taxon>
        <taxon>Chthonomonadia</taxon>
        <taxon>Chthonomonadales</taxon>
        <taxon>Chthonomonadaceae</taxon>
        <taxon>Chthonomonas</taxon>
    </lineage>
</organism>
<dbReference type="InterPro" id="IPR028051">
    <property type="entry name" value="CheX-like_dom"/>
</dbReference>
<dbReference type="STRING" id="454171.CP488_01529"/>
<dbReference type="RefSeq" id="WP_016483865.1">
    <property type="nucleotide sequence ID" value="NC_021487.1"/>
</dbReference>
<keyword evidence="1" id="KW-0145">Chemotaxis</keyword>
<dbReference type="CDD" id="cd17906">
    <property type="entry name" value="CheX"/>
    <property type="match status" value="1"/>
</dbReference>
<protein>
    <submittedName>
        <fullName evidence="3">Predicted inhibitor of MCP methylation, homolog of CheC</fullName>
    </submittedName>
</protein>
<feature type="domain" description="Chemotaxis phosphatase CheX-like" evidence="2">
    <location>
        <begin position="45"/>
        <end position="136"/>
    </location>
</feature>
<dbReference type="PANTHER" id="PTHR39452:SF1">
    <property type="entry name" value="CHEY-P PHOSPHATASE CHEX"/>
    <property type="match status" value="1"/>
</dbReference>
<accession>S0EZK3</accession>
<evidence type="ECO:0000259" key="2">
    <source>
        <dbReference type="Pfam" id="PF13690"/>
    </source>
</evidence>
<dbReference type="AlphaFoldDB" id="S0EZK3"/>
<dbReference type="EMBL" id="HF951689">
    <property type="protein sequence ID" value="CCW36356.1"/>
    <property type="molecule type" value="Genomic_DNA"/>
</dbReference>
<evidence type="ECO:0000256" key="1">
    <source>
        <dbReference type="ARBA" id="ARBA00022500"/>
    </source>
</evidence>
<dbReference type="InterPro" id="IPR028976">
    <property type="entry name" value="CheC-like_sf"/>
</dbReference>
<dbReference type="Pfam" id="PF13690">
    <property type="entry name" value="CheX"/>
    <property type="match status" value="1"/>
</dbReference>
<proteinExistence type="predicted"/>
<dbReference type="InParanoid" id="S0EZK3"/>
<dbReference type="HOGENOM" id="CLU_116290_1_1_0"/>
<dbReference type="GO" id="GO:0006935">
    <property type="term" value="P:chemotaxis"/>
    <property type="evidence" value="ECO:0007669"/>
    <property type="project" value="UniProtKB-KW"/>
</dbReference>
<evidence type="ECO:0000313" key="4">
    <source>
        <dbReference type="Proteomes" id="UP000014227"/>
    </source>
</evidence>
<gene>
    <name evidence="3" type="ORF">CCALI_02562</name>
</gene>
<dbReference type="Gene3D" id="3.40.1550.10">
    <property type="entry name" value="CheC-like"/>
    <property type="match status" value="1"/>
</dbReference>
<dbReference type="PATRIC" id="fig|1303518.3.peg.2662"/>
<name>S0EZK3_CHTCT</name>
<dbReference type="PANTHER" id="PTHR39452">
    <property type="entry name" value="CHEY-P PHOSPHATASE CHEX"/>
    <property type="match status" value="1"/>
</dbReference>
<dbReference type="eggNOG" id="COG1406">
    <property type="taxonomic scope" value="Bacteria"/>
</dbReference>
<evidence type="ECO:0000313" key="3">
    <source>
        <dbReference type="EMBL" id="CCW36356.1"/>
    </source>
</evidence>
<reference evidence="4" key="1">
    <citation type="submission" date="2013-03" db="EMBL/GenBank/DDBJ databases">
        <title>Genome sequence of Chthonomonas calidirosea, the first sequenced genome from the Armatimonadetes phylum (formally candidate division OP10).</title>
        <authorList>
            <person name="Lee K.C.Y."/>
            <person name="Morgan X.C."/>
            <person name="Dunfield P.F."/>
            <person name="Tamas I."/>
            <person name="Houghton K.M."/>
            <person name="Vyssotski M."/>
            <person name="Ryan J.L.J."/>
            <person name="Lagutin K."/>
            <person name="McDonald I.R."/>
            <person name="Stott M.B."/>
        </authorList>
    </citation>
    <scope>NUCLEOTIDE SEQUENCE [LARGE SCALE GENOMIC DNA]</scope>
    <source>
        <strain evidence="4">DSM 23976 / ICMP 18418 / T49</strain>
    </source>
</reference>
<dbReference type="InterPro" id="IPR038756">
    <property type="entry name" value="CheX-like"/>
</dbReference>
<dbReference type="Proteomes" id="UP000014227">
    <property type="component" value="Chromosome I"/>
</dbReference>